<dbReference type="Pfam" id="PF00905">
    <property type="entry name" value="Transpeptidase"/>
    <property type="match status" value="1"/>
</dbReference>
<dbReference type="GO" id="GO:0030288">
    <property type="term" value="C:outer membrane-bounded periplasmic space"/>
    <property type="evidence" value="ECO:0007669"/>
    <property type="project" value="TreeGrafter"/>
</dbReference>
<dbReference type="PANTHER" id="PTHR32282:SF11">
    <property type="entry name" value="PENICILLIN-BINDING PROTEIN 1B"/>
    <property type="match status" value="1"/>
</dbReference>
<accession>A0A7Z0PG28</accession>
<evidence type="ECO:0000256" key="16">
    <source>
        <dbReference type="ARBA" id="ARBA00049902"/>
    </source>
</evidence>
<dbReference type="InterPro" id="IPR023346">
    <property type="entry name" value="Lysozyme-like_dom_sf"/>
</dbReference>
<keyword evidence="14" id="KW-0961">Cell wall biogenesis/degradation</keyword>
<dbReference type="PANTHER" id="PTHR32282">
    <property type="entry name" value="BINDING PROTEIN TRANSPEPTIDASE, PUTATIVE-RELATED"/>
    <property type="match status" value="1"/>
</dbReference>
<evidence type="ECO:0000256" key="2">
    <source>
        <dbReference type="ARBA" id="ARBA00007090"/>
    </source>
</evidence>
<keyword evidence="9" id="KW-0378">Hydrolase</keyword>
<dbReference type="GO" id="GO:0008658">
    <property type="term" value="F:penicillin binding"/>
    <property type="evidence" value="ECO:0007669"/>
    <property type="project" value="InterPro"/>
</dbReference>
<comment type="subcellular location">
    <subcellularLocation>
        <location evidence="1">Cell membrane</location>
    </subcellularLocation>
</comment>
<evidence type="ECO:0000256" key="14">
    <source>
        <dbReference type="ARBA" id="ARBA00023316"/>
    </source>
</evidence>
<feature type="domain" description="Glycosyl transferase family 51" evidence="19">
    <location>
        <begin position="61"/>
        <end position="225"/>
    </location>
</feature>
<keyword evidence="12 17" id="KW-0472">Membrane</keyword>
<dbReference type="GO" id="GO:0005886">
    <property type="term" value="C:plasma membrane"/>
    <property type="evidence" value="ECO:0007669"/>
    <property type="project" value="UniProtKB-SubCell"/>
</dbReference>
<dbReference type="SUPFAM" id="SSF53955">
    <property type="entry name" value="Lysozyme-like"/>
    <property type="match status" value="1"/>
</dbReference>
<organism evidence="20 21">
    <name type="scientific">Streptobacillus felis</name>
    <dbReference type="NCBI Taxonomy" id="1384509"/>
    <lineage>
        <taxon>Bacteria</taxon>
        <taxon>Fusobacteriati</taxon>
        <taxon>Fusobacteriota</taxon>
        <taxon>Fusobacteriia</taxon>
        <taxon>Fusobacteriales</taxon>
        <taxon>Leptotrichiaceae</taxon>
        <taxon>Streptobacillus</taxon>
    </lineage>
</organism>
<evidence type="ECO:0000256" key="3">
    <source>
        <dbReference type="ARBA" id="ARBA00007739"/>
    </source>
</evidence>
<dbReference type="GO" id="GO:0006508">
    <property type="term" value="P:proteolysis"/>
    <property type="evidence" value="ECO:0007669"/>
    <property type="project" value="UniProtKB-KW"/>
</dbReference>
<evidence type="ECO:0000256" key="4">
    <source>
        <dbReference type="ARBA" id="ARBA00022475"/>
    </source>
</evidence>
<evidence type="ECO:0000256" key="5">
    <source>
        <dbReference type="ARBA" id="ARBA00022645"/>
    </source>
</evidence>
<comment type="similarity">
    <text evidence="2">In the C-terminal section; belongs to the transpeptidase family.</text>
</comment>
<dbReference type="InterPro" id="IPR050396">
    <property type="entry name" value="Glycosyltr_51/Transpeptidase"/>
</dbReference>
<dbReference type="InterPro" id="IPR001460">
    <property type="entry name" value="PCN-bd_Tpept"/>
</dbReference>
<evidence type="ECO:0000256" key="10">
    <source>
        <dbReference type="ARBA" id="ARBA00022960"/>
    </source>
</evidence>
<protein>
    <submittedName>
        <fullName evidence="20">PBP1A family penicillin-binding protein</fullName>
    </submittedName>
</protein>
<dbReference type="Pfam" id="PF00912">
    <property type="entry name" value="Transgly"/>
    <property type="match status" value="1"/>
</dbReference>
<dbReference type="InterPro" id="IPR012338">
    <property type="entry name" value="Beta-lactam/transpept-like"/>
</dbReference>
<dbReference type="InterPro" id="IPR036950">
    <property type="entry name" value="PBP_transglycosylase"/>
</dbReference>
<evidence type="ECO:0000256" key="11">
    <source>
        <dbReference type="ARBA" id="ARBA00022984"/>
    </source>
</evidence>
<dbReference type="GO" id="GO:0071555">
    <property type="term" value="P:cell wall organization"/>
    <property type="evidence" value="ECO:0007669"/>
    <property type="project" value="UniProtKB-KW"/>
</dbReference>
<dbReference type="Gene3D" id="3.40.710.10">
    <property type="entry name" value="DD-peptidase/beta-lactamase superfamily"/>
    <property type="match status" value="1"/>
</dbReference>
<comment type="catalytic activity">
    <reaction evidence="16">
        <text>[GlcNAc-(1-&gt;4)-Mur2Ac(oyl-L-Ala-gamma-D-Glu-L-Lys-D-Ala-D-Ala)](n)-di-trans,octa-cis-undecaprenyl diphosphate + beta-D-GlcNAc-(1-&gt;4)-Mur2Ac(oyl-L-Ala-gamma-D-Glu-L-Lys-D-Ala-D-Ala)-di-trans,octa-cis-undecaprenyl diphosphate = [GlcNAc-(1-&gt;4)-Mur2Ac(oyl-L-Ala-gamma-D-Glu-L-Lys-D-Ala-D-Ala)](n+1)-di-trans,octa-cis-undecaprenyl diphosphate + di-trans,octa-cis-undecaprenyl diphosphate + H(+)</text>
        <dbReference type="Rhea" id="RHEA:23708"/>
        <dbReference type="Rhea" id="RHEA-COMP:9602"/>
        <dbReference type="Rhea" id="RHEA-COMP:9603"/>
        <dbReference type="ChEBI" id="CHEBI:15378"/>
        <dbReference type="ChEBI" id="CHEBI:58405"/>
        <dbReference type="ChEBI" id="CHEBI:60033"/>
        <dbReference type="ChEBI" id="CHEBI:78435"/>
        <dbReference type="EC" id="2.4.99.28"/>
    </reaction>
</comment>
<evidence type="ECO:0000256" key="1">
    <source>
        <dbReference type="ARBA" id="ARBA00004236"/>
    </source>
</evidence>
<reference evidence="20 21" key="1">
    <citation type="submission" date="2020-05" db="EMBL/GenBank/DDBJ databases">
        <title>Streptobacillus felis strain LHL191014123.</title>
        <authorList>
            <person name="Fawzy A."/>
            <person name="Rau J."/>
            <person name="Risse K."/>
            <person name="Schauerte N."/>
            <person name="Geiger C."/>
            <person name="Blom J."/>
            <person name="Imirzalioglu C."/>
            <person name="Falgenhauer J."/>
            <person name="Bach A."/>
            <person name="Herden C."/>
            <person name="Eisenberg T."/>
        </authorList>
    </citation>
    <scope>NUCLEOTIDE SEQUENCE [LARGE SCALE GENOMIC DNA]</scope>
    <source>
        <strain evidence="20 21">LHL191014123</strain>
    </source>
</reference>
<keyword evidence="6" id="KW-0645">Protease</keyword>
<evidence type="ECO:0000256" key="8">
    <source>
        <dbReference type="ARBA" id="ARBA00022679"/>
    </source>
</evidence>
<feature type="domain" description="Penicillin-binding protein transpeptidase" evidence="18">
    <location>
        <begin position="332"/>
        <end position="598"/>
    </location>
</feature>
<dbReference type="GO" id="GO:0009252">
    <property type="term" value="P:peptidoglycan biosynthetic process"/>
    <property type="evidence" value="ECO:0007669"/>
    <property type="project" value="UniProtKB-KW"/>
</dbReference>
<dbReference type="FunFam" id="1.10.3810.10:FF:000001">
    <property type="entry name" value="Penicillin-binding protein 1A"/>
    <property type="match status" value="1"/>
</dbReference>
<evidence type="ECO:0000256" key="6">
    <source>
        <dbReference type="ARBA" id="ARBA00022670"/>
    </source>
</evidence>
<dbReference type="AlphaFoldDB" id="A0A7Z0PG28"/>
<dbReference type="Proteomes" id="UP000526184">
    <property type="component" value="Unassembled WGS sequence"/>
</dbReference>
<dbReference type="RefSeq" id="WP_180136192.1">
    <property type="nucleotide sequence ID" value="NZ_JABMKT010000021.1"/>
</dbReference>
<keyword evidence="5" id="KW-0121">Carboxypeptidase</keyword>
<keyword evidence="4" id="KW-1003">Cell membrane</keyword>
<feature type="transmembrane region" description="Helical" evidence="17">
    <location>
        <begin position="7"/>
        <end position="28"/>
    </location>
</feature>
<keyword evidence="13" id="KW-0511">Multifunctional enzyme</keyword>
<comment type="similarity">
    <text evidence="3">In the N-terminal section; belongs to the glycosyltransferase 51 family.</text>
</comment>
<sequence>MKKLIKYLAMLIASLFILGFLGVSYVVYEVNKSYPPELIENYKPLIPSTIYDINGNQIDLITIERRDPISINEIPKMVQDAFISVEDKRFREHNGLDYIRLTKALILNVTKTGREGGSTITQQLIKTIFLTPDRSLKRKIVEAVLATRMERKYTKDEILELYLNTINFGRSSYGIKNAAKNYFGKLPSELTVGEAAILASMPKSPAKYSKIENALERQKIVLNLMYKNGAITKEEYEKAKEEKIVFVDLDNKNLSDDEKISKSNISPEFTTTVINEVKNILQINTEEDEKLLFNGYKIYATVDINMQKAAYKAFASNSNLRNRKDLEAALISIDPSNGFVKAMVGGKKYQKGDFNRAINAKRQPGSSFKPFIYLATFLDNYTMATTLEDSPSTFGKWSPKNYDWKFRNNLTTLKALELSDNVVAVKALDLVGIKKFNELWESFGFTKENIPQDLTTALGSITLSPIDMAKAYSIIANGGSKVEPQFIYKIENRFGDVVYEADTTRQKVLDSEYAALVTHMMESVVKNGGSKGAQLYAKGTTVPVAGKTGTTSDYVSAWFTGYTPTLVTVVYVGNDDNKSMGRGMSGASAALPIWKNYMQAVVNLGNFDIGRFEYIKEGLSSERLVKRVIDLRTGLLDTDGVNSREALFISGTEPVELESVIYEGY</sequence>
<dbReference type="SUPFAM" id="SSF56601">
    <property type="entry name" value="beta-lactamase/transpeptidase-like"/>
    <property type="match status" value="1"/>
</dbReference>
<dbReference type="NCBIfam" id="TIGR02074">
    <property type="entry name" value="PBP_1a_fam"/>
    <property type="match status" value="1"/>
</dbReference>
<evidence type="ECO:0000259" key="18">
    <source>
        <dbReference type="Pfam" id="PF00905"/>
    </source>
</evidence>
<dbReference type="GO" id="GO:0008955">
    <property type="term" value="F:peptidoglycan glycosyltransferase activity"/>
    <property type="evidence" value="ECO:0007669"/>
    <property type="project" value="UniProtKB-EC"/>
</dbReference>
<keyword evidence="17" id="KW-0812">Transmembrane</keyword>
<evidence type="ECO:0000256" key="12">
    <source>
        <dbReference type="ARBA" id="ARBA00023136"/>
    </source>
</evidence>
<keyword evidence="11" id="KW-0573">Peptidoglycan synthesis</keyword>
<evidence type="ECO:0000256" key="15">
    <source>
        <dbReference type="ARBA" id="ARBA00034000"/>
    </source>
</evidence>
<keyword evidence="21" id="KW-1185">Reference proteome</keyword>
<comment type="catalytic activity">
    <reaction evidence="15">
        <text>Preferential cleavage: (Ac)2-L-Lys-D-Ala-|-D-Ala. Also transpeptidation of peptidyl-alanyl moieties that are N-acyl substituents of D-alanine.</text>
        <dbReference type="EC" id="3.4.16.4"/>
    </reaction>
</comment>
<dbReference type="GO" id="GO:0009002">
    <property type="term" value="F:serine-type D-Ala-D-Ala carboxypeptidase activity"/>
    <property type="evidence" value="ECO:0007669"/>
    <property type="project" value="UniProtKB-EC"/>
</dbReference>
<evidence type="ECO:0000256" key="9">
    <source>
        <dbReference type="ARBA" id="ARBA00022801"/>
    </source>
</evidence>
<keyword evidence="17" id="KW-1133">Transmembrane helix</keyword>
<evidence type="ECO:0000259" key="19">
    <source>
        <dbReference type="Pfam" id="PF00912"/>
    </source>
</evidence>
<dbReference type="InterPro" id="IPR001264">
    <property type="entry name" value="Glyco_trans_51"/>
</dbReference>
<dbReference type="EMBL" id="JABMKT010000021">
    <property type="protein sequence ID" value="NYV28111.1"/>
    <property type="molecule type" value="Genomic_DNA"/>
</dbReference>
<evidence type="ECO:0000313" key="21">
    <source>
        <dbReference type="Proteomes" id="UP000526184"/>
    </source>
</evidence>
<evidence type="ECO:0000313" key="20">
    <source>
        <dbReference type="EMBL" id="NYV28111.1"/>
    </source>
</evidence>
<keyword evidence="8" id="KW-0808">Transferase</keyword>
<evidence type="ECO:0000256" key="17">
    <source>
        <dbReference type="SAM" id="Phobius"/>
    </source>
</evidence>
<keyword evidence="10" id="KW-0133">Cell shape</keyword>
<name>A0A7Z0PG28_9FUSO</name>
<evidence type="ECO:0000256" key="7">
    <source>
        <dbReference type="ARBA" id="ARBA00022676"/>
    </source>
</evidence>
<keyword evidence="7" id="KW-0328">Glycosyltransferase</keyword>
<evidence type="ECO:0000256" key="13">
    <source>
        <dbReference type="ARBA" id="ARBA00023268"/>
    </source>
</evidence>
<comment type="caution">
    <text evidence="20">The sequence shown here is derived from an EMBL/GenBank/DDBJ whole genome shotgun (WGS) entry which is preliminary data.</text>
</comment>
<dbReference type="GO" id="GO:0008360">
    <property type="term" value="P:regulation of cell shape"/>
    <property type="evidence" value="ECO:0007669"/>
    <property type="project" value="UniProtKB-KW"/>
</dbReference>
<gene>
    <name evidence="20" type="ORF">HP397_04690</name>
</gene>
<dbReference type="Gene3D" id="1.10.3810.10">
    <property type="entry name" value="Biosynthetic peptidoglycan transglycosylase-like"/>
    <property type="match status" value="1"/>
</dbReference>
<proteinExistence type="inferred from homology"/>